<dbReference type="RefSeq" id="WP_372389926.1">
    <property type="nucleotide sequence ID" value="NZ_JBGNYA010000001.1"/>
</dbReference>
<feature type="transmembrane region" description="Helical" evidence="1">
    <location>
        <begin position="68"/>
        <end position="93"/>
    </location>
</feature>
<dbReference type="Pfam" id="PF09490">
    <property type="entry name" value="CbtA"/>
    <property type="match status" value="1"/>
</dbReference>
<feature type="transmembrane region" description="Helical" evidence="1">
    <location>
        <begin position="174"/>
        <end position="196"/>
    </location>
</feature>
<sequence length="253" mass="25314">METLTEYLRRGVLAGAVAGVAFGLLLALVANPLVGVAEGLGHGGHHALDGHAHASQDPSVVSATVTNAVSVVSGVLWGILLGGVVFGAGFYFLEPILPGRGATQSYLLSAAGFVTVSGAPWLVLPPRPPGVVEALPADTRTLLYAGMMVLGAAVCLLSGVAYDRFRAERSRSVAVAGALLPFGLLAVPAVLAPGASSAAAESALPPELAAGFTGLIVLGQALLWLLLAGTHARLRRTGAESGSGTVGVDSLAD</sequence>
<proteinExistence type="predicted"/>
<comment type="caution">
    <text evidence="2">The sequence shown here is derived from an EMBL/GenBank/DDBJ whole genome shotgun (WGS) entry which is preliminary data.</text>
</comment>
<evidence type="ECO:0000256" key="1">
    <source>
        <dbReference type="SAM" id="Phobius"/>
    </source>
</evidence>
<feature type="transmembrane region" description="Helical" evidence="1">
    <location>
        <begin position="105"/>
        <end position="123"/>
    </location>
</feature>
<feature type="transmembrane region" description="Helical" evidence="1">
    <location>
        <begin position="208"/>
        <end position="227"/>
    </location>
</feature>
<feature type="transmembrane region" description="Helical" evidence="1">
    <location>
        <begin position="143"/>
        <end position="162"/>
    </location>
</feature>
<organism evidence="2 3">
    <name type="scientific">Halobellus rubicundus</name>
    <dbReference type="NCBI Taxonomy" id="2996466"/>
    <lineage>
        <taxon>Archaea</taxon>
        <taxon>Methanobacteriati</taxon>
        <taxon>Methanobacteriota</taxon>
        <taxon>Stenosarchaea group</taxon>
        <taxon>Halobacteria</taxon>
        <taxon>Halobacteriales</taxon>
        <taxon>Haloferacaceae</taxon>
        <taxon>Halobellus</taxon>
    </lineage>
</organism>
<evidence type="ECO:0000313" key="3">
    <source>
        <dbReference type="Proteomes" id="UP001570511"/>
    </source>
</evidence>
<keyword evidence="3" id="KW-1185">Reference proteome</keyword>
<keyword evidence="1" id="KW-0812">Transmembrane</keyword>
<dbReference type="AlphaFoldDB" id="A0ABD5MCG3"/>
<feature type="transmembrane region" description="Helical" evidence="1">
    <location>
        <begin position="12"/>
        <end position="30"/>
    </location>
</feature>
<dbReference type="EMBL" id="JBGNYA010000001">
    <property type="protein sequence ID" value="MFA1611602.1"/>
    <property type="molecule type" value="Genomic_DNA"/>
</dbReference>
<reference evidence="2 3" key="1">
    <citation type="submission" date="2024-08" db="EMBL/GenBank/DDBJ databases">
        <title>Halobellus sp. MBLA0158 whole genome sequence.</title>
        <authorList>
            <person name="Hwang C.Y."/>
            <person name="Cho E.-S."/>
            <person name="Seo M.-J."/>
        </authorList>
    </citation>
    <scope>NUCLEOTIDE SEQUENCE [LARGE SCALE GENOMIC DNA]</scope>
    <source>
        <strain evidence="2 3">MBLA0158</strain>
    </source>
</reference>
<accession>A0ABD5MCG3</accession>
<dbReference type="InterPro" id="IPR012666">
    <property type="entry name" value="CbtA_put"/>
</dbReference>
<protein>
    <submittedName>
        <fullName evidence="2">CbtA family protein</fullName>
    </submittedName>
</protein>
<dbReference type="Proteomes" id="UP001570511">
    <property type="component" value="Unassembled WGS sequence"/>
</dbReference>
<keyword evidence="1" id="KW-1133">Transmembrane helix</keyword>
<gene>
    <name evidence="2" type="ORF">OS889_11380</name>
</gene>
<keyword evidence="1" id="KW-0472">Membrane</keyword>
<evidence type="ECO:0000313" key="2">
    <source>
        <dbReference type="EMBL" id="MFA1611602.1"/>
    </source>
</evidence>
<name>A0ABD5MCG3_9EURY</name>